<name>A0A8B8NFT0_9MYRT</name>
<dbReference type="GO" id="GO:0045892">
    <property type="term" value="P:negative regulation of DNA-templated transcription"/>
    <property type="evidence" value="ECO:0007669"/>
    <property type="project" value="UniProtKB-UniRule"/>
</dbReference>
<evidence type="ECO:0000256" key="3">
    <source>
        <dbReference type="ARBA" id="ARBA00023015"/>
    </source>
</evidence>
<dbReference type="InterPro" id="IPR006458">
    <property type="entry name" value="Ovate_C"/>
</dbReference>
<dbReference type="PANTHER" id="PTHR33057:SF138">
    <property type="entry name" value="TRANSCRIPTION REPRESSOR OFP10"/>
    <property type="match status" value="1"/>
</dbReference>
<evidence type="ECO:0000256" key="4">
    <source>
        <dbReference type="ARBA" id="ARBA00023163"/>
    </source>
</evidence>
<evidence type="ECO:0000256" key="5">
    <source>
        <dbReference type="ARBA" id="ARBA00023242"/>
    </source>
</evidence>
<keyword evidence="5 6" id="KW-0539">Nucleus</keyword>
<evidence type="ECO:0000256" key="2">
    <source>
        <dbReference type="ARBA" id="ARBA00022491"/>
    </source>
</evidence>
<dbReference type="GO" id="GO:0005634">
    <property type="term" value="C:nucleus"/>
    <property type="evidence" value="ECO:0007669"/>
    <property type="project" value="UniProtKB-SubCell"/>
</dbReference>
<dbReference type="Proteomes" id="UP000827889">
    <property type="component" value="Chromosome 6"/>
</dbReference>
<accession>A0A8B8NFT0</accession>
<dbReference type="KEGG" id="rarg:115734419"/>
<sequence>MASKGRRKKKKKLFFPFFLANLVCSGCARPNASKAAHQRPDHASCQEFPGFYGSEDDNYESARISLHASTPPRLFPGADDHWDDKPAADVMYVVSPCRKITNSVAMAKESEDPYEDFKRSMLQMVFEKEIHSKHDLRELLNCFLQLNPPAHHDVISRAFAEIWNDVVSKKTNKGETRIGMVSCFT</sequence>
<evidence type="ECO:0000256" key="7">
    <source>
        <dbReference type="SAM" id="SignalP"/>
    </source>
</evidence>
<keyword evidence="2 6" id="KW-0678">Repressor</keyword>
<keyword evidence="9" id="KW-1185">Reference proteome</keyword>
<feature type="chain" id="PRO_5047081530" description="Transcription repressor" evidence="7">
    <location>
        <begin position="29"/>
        <end position="185"/>
    </location>
</feature>
<organism evidence="9 10">
    <name type="scientific">Rhodamnia argentea</name>
    <dbReference type="NCBI Taxonomy" id="178133"/>
    <lineage>
        <taxon>Eukaryota</taxon>
        <taxon>Viridiplantae</taxon>
        <taxon>Streptophyta</taxon>
        <taxon>Embryophyta</taxon>
        <taxon>Tracheophyta</taxon>
        <taxon>Spermatophyta</taxon>
        <taxon>Magnoliopsida</taxon>
        <taxon>eudicotyledons</taxon>
        <taxon>Gunneridae</taxon>
        <taxon>Pentapetalae</taxon>
        <taxon>rosids</taxon>
        <taxon>malvids</taxon>
        <taxon>Myrtales</taxon>
        <taxon>Myrtaceae</taxon>
        <taxon>Myrtoideae</taxon>
        <taxon>Myrteae</taxon>
        <taxon>Australasian group</taxon>
        <taxon>Rhodamnia</taxon>
    </lineage>
</organism>
<protein>
    <recommendedName>
        <fullName evidence="6">Transcription repressor</fullName>
    </recommendedName>
    <alternativeName>
        <fullName evidence="6">Ovate family protein</fullName>
    </alternativeName>
</protein>
<dbReference type="RefSeq" id="XP_030521053.2">
    <property type="nucleotide sequence ID" value="XM_030665193.2"/>
</dbReference>
<keyword evidence="7" id="KW-0732">Signal</keyword>
<feature type="signal peptide" evidence="7">
    <location>
        <begin position="1"/>
        <end position="28"/>
    </location>
</feature>
<gene>
    <name evidence="10" type="primary">LOC115734419</name>
</gene>
<dbReference type="Pfam" id="PF04844">
    <property type="entry name" value="Ovate"/>
    <property type="match status" value="1"/>
</dbReference>
<feature type="domain" description="OVATE" evidence="8">
    <location>
        <begin position="106"/>
        <end position="165"/>
    </location>
</feature>
<evidence type="ECO:0000313" key="9">
    <source>
        <dbReference type="Proteomes" id="UP000827889"/>
    </source>
</evidence>
<proteinExistence type="predicted"/>
<keyword evidence="3 6" id="KW-0805">Transcription regulation</keyword>
<dbReference type="PROSITE" id="PS51754">
    <property type="entry name" value="OVATE"/>
    <property type="match status" value="1"/>
</dbReference>
<dbReference type="NCBIfam" id="TIGR01568">
    <property type="entry name" value="A_thal_3678"/>
    <property type="match status" value="1"/>
</dbReference>
<evidence type="ECO:0000256" key="1">
    <source>
        <dbReference type="ARBA" id="ARBA00004123"/>
    </source>
</evidence>
<dbReference type="PANTHER" id="PTHR33057">
    <property type="entry name" value="TRANSCRIPTION REPRESSOR OFP7-RELATED"/>
    <property type="match status" value="1"/>
</dbReference>
<reference evidence="10" key="1">
    <citation type="submission" date="2025-08" db="UniProtKB">
        <authorList>
            <consortium name="RefSeq"/>
        </authorList>
    </citation>
    <scope>IDENTIFICATION</scope>
    <source>
        <tissue evidence="10">Leaf</tissue>
    </source>
</reference>
<dbReference type="InterPro" id="IPR038933">
    <property type="entry name" value="Ovate"/>
</dbReference>
<comment type="subcellular location">
    <subcellularLocation>
        <location evidence="1 6">Nucleus</location>
    </subcellularLocation>
</comment>
<dbReference type="GeneID" id="115734419"/>
<keyword evidence="4 6" id="KW-0804">Transcription</keyword>
<evidence type="ECO:0000256" key="6">
    <source>
        <dbReference type="RuleBase" id="RU367028"/>
    </source>
</evidence>
<evidence type="ECO:0000259" key="8">
    <source>
        <dbReference type="PROSITE" id="PS51754"/>
    </source>
</evidence>
<comment type="function">
    <text evidence="6">Transcriptional repressor that regulates multiple aspects of plant growth and development.</text>
</comment>
<evidence type="ECO:0000313" key="10">
    <source>
        <dbReference type="RefSeq" id="XP_030521053.2"/>
    </source>
</evidence>
<dbReference type="AlphaFoldDB" id="A0A8B8NFT0"/>